<dbReference type="InterPro" id="IPR005821">
    <property type="entry name" value="Ion_trans_dom"/>
</dbReference>
<feature type="repeat" description="WD" evidence="16">
    <location>
        <begin position="146"/>
        <end position="187"/>
    </location>
</feature>
<dbReference type="GO" id="GO:0006941">
    <property type="term" value="P:striated muscle contraction"/>
    <property type="evidence" value="ECO:0007669"/>
    <property type="project" value="TreeGrafter"/>
</dbReference>
<dbReference type="InterPro" id="IPR001680">
    <property type="entry name" value="WD40_rpt"/>
</dbReference>
<dbReference type="Pfam" id="PF04003">
    <property type="entry name" value="Utp12"/>
    <property type="match status" value="1"/>
</dbReference>
<feature type="domain" description="Small-subunit processome Utp12" evidence="20">
    <location>
        <begin position="801"/>
        <end position="903"/>
    </location>
</feature>
<dbReference type="PANTHER" id="PTHR46399">
    <property type="entry name" value="B30.2/SPRY DOMAIN-CONTAINING PROTEIN"/>
    <property type="match status" value="1"/>
</dbReference>
<feature type="compositionally biased region" description="Acidic residues" evidence="17">
    <location>
        <begin position="243"/>
        <end position="257"/>
    </location>
</feature>
<evidence type="ECO:0000256" key="9">
    <source>
        <dbReference type="ARBA" id="ARBA00022989"/>
    </source>
</evidence>
<feature type="domain" description="RyR/IP3R Homology associated" evidence="22">
    <location>
        <begin position="1094"/>
        <end position="1210"/>
    </location>
</feature>
<evidence type="ECO:0000256" key="12">
    <source>
        <dbReference type="ARBA" id="ARBA00035000"/>
    </source>
</evidence>
<evidence type="ECO:0000259" key="19">
    <source>
        <dbReference type="Pfam" id="PF00520"/>
    </source>
</evidence>
<evidence type="ECO:0000256" key="15">
    <source>
        <dbReference type="ARBA" id="ARBA00070105"/>
    </source>
</evidence>
<dbReference type="InterPro" id="IPR015943">
    <property type="entry name" value="WD40/YVTN_repeat-like_dom_sf"/>
</dbReference>
<evidence type="ECO:0000256" key="13">
    <source>
        <dbReference type="ARBA" id="ARBA00035020"/>
    </source>
</evidence>
<dbReference type="Pfam" id="PF25173">
    <property type="entry name" value="Beta-prop_WDR3_1st"/>
    <property type="match status" value="1"/>
</dbReference>
<feature type="domain" description="Ryanodine Receptor TM 4-6" evidence="21">
    <location>
        <begin position="1600"/>
        <end position="1866"/>
    </location>
</feature>
<feature type="transmembrane region" description="Helical" evidence="18">
    <location>
        <begin position="2109"/>
        <end position="2132"/>
    </location>
</feature>
<dbReference type="GO" id="GO:0005730">
    <property type="term" value="C:nucleolus"/>
    <property type="evidence" value="ECO:0007669"/>
    <property type="project" value="UniProtKB-SubCell"/>
</dbReference>
<dbReference type="SUPFAM" id="SSF117289">
    <property type="entry name" value="Nucleoporin domain"/>
    <property type="match status" value="1"/>
</dbReference>
<feature type="repeat" description="WD" evidence="16">
    <location>
        <begin position="666"/>
        <end position="698"/>
    </location>
</feature>
<evidence type="ECO:0000256" key="10">
    <source>
        <dbReference type="ARBA" id="ARBA00023136"/>
    </source>
</evidence>
<dbReference type="InterPro" id="IPR015925">
    <property type="entry name" value="Ryanodine_IP3_receptor"/>
</dbReference>
<evidence type="ECO:0000256" key="6">
    <source>
        <dbReference type="ARBA" id="ARBA00022692"/>
    </source>
</evidence>
<dbReference type="FunFam" id="2.130.10.10:FF:000177">
    <property type="entry name" value="WD repeat domain 3"/>
    <property type="match status" value="1"/>
</dbReference>
<feature type="compositionally biased region" description="Acidic residues" evidence="17">
    <location>
        <begin position="1478"/>
        <end position="1500"/>
    </location>
</feature>
<dbReference type="GO" id="GO:0006874">
    <property type="term" value="P:intracellular calcium ion homeostasis"/>
    <property type="evidence" value="ECO:0007669"/>
    <property type="project" value="InterPro"/>
</dbReference>
<dbReference type="InterPro" id="IPR011992">
    <property type="entry name" value="EF-hand-dom_pair"/>
</dbReference>
<dbReference type="InterPro" id="IPR013662">
    <property type="entry name" value="RIH_assoc-dom"/>
</dbReference>
<keyword evidence="6 18" id="KW-0812">Transmembrane</keyword>
<evidence type="ECO:0000313" key="23">
    <source>
        <dbReference type="EMBL" id="SBP11552.1"/>
    </source>
</evidence>
<reference evidence="23" key="1">
    <citation type="submission" date="2016-05" db="EMBL/GenBank/DDBJ databases">
        <authorList>
            <person name="Lavstsen T."/>
            <person name="Jespersen J.S."/>
        </authorList>
    </citation>
    <scope>NUCLEOTIDE SEQUENCE</scope>
    <source>
        <tissue evidence="23">Brain</tissue>
    </source>
</reference>
<keyword evidence="23" id="KW-0675">Receptor</keyword>
<dbReference type="Pfam" id="PF00520">
    <property type="entry name" value="Ion_trans"/>
    <property type="match status" value="1"/>
</dbReference>
<keyword evidence="8" id="KW-0832">Ubl conjugation</keyword>
<feature type="repeat" description="WD" evidence="16">
    <location>
        <begin position="582"/>
        <end position="623"/>
    </location>
</feature>
<name>A0A1A7X077_9TELE</name>
<dbReference type="PROSITE" id="PS00678">
    <property type="entry name" value="WD_REPEATS_1"/>
    <property type="match status" value="3"/>
</dbReference>
<evidence type="ECO:0000256" key="8">
    <source>
        <dbReference type="ARBA" id="ARBA00022843"/>
    </source>
</evidence>
<evidence type="ECO:0000256" key="1">
    <source>
        <dbReference type="ARBA" id="ARBA00004141"/>
    </source>
</evidence>
<feature type="repeat" description="WD" evidence="16">
    <location>
        <begin position="406"/>
        <end position="446"/>
    </location>
</feature>
<evidence type="ECO:0000259" key="22">
    <source>
        <dbReference type="Pfam" id="PF08454"/>
    </source>
</evidence>
<keyword evidence="10 18" id="KW-0472">Membrane</keyword>
<dbReference type="FunFam" id="2.130.10.10:FF:000178">
    <property type="entry name" value="WD repeat domain 3"/>
    <property type="match status" value="1"/>
</dbReference>
<proteinExistence type="inferred from homology"/>
<keyword evidence="3" id="KW-1017">Isopeptide bond</keyword>
<dbReference type="InterPro" id="IPR007148">
    <property type="entry name" value="SSU_processome_Utp12"/>
</dbReference>
<keyword evidence="4" id="KW-0597">Phosphoprotein</keyword>
<dbReference type="Pfam" id="PF08454">
    <property type="entry name" value="RIH_assoc"/>
    <property type="match status" value="1"/>
</dbReference>
<evidence type="ECO:0000256" key="3">
    <source>
        <dbReference type="ARBA" id="ARBA00022499"/>
    </source>
</evidence>
<dbReference type="GO" id="GO:0005790">
    <property type="term" value="C:smooth endoplasmic reticulum"/>
    <property type="evidence" value="ECO:0007669"/>
    <property type="project" value="TreeGrafter"/>
</dbReference>
<comment type="subcellular location">
    <subcellularLocation>
        <location evidence="1">Membrane</location>
        <topology evidence="1">Multi-pass membrane protein</topology>
    </subcellularLocation>
    <subcellularLocation>
        <location evidence="2">Nucleus</location>
        <location evidence="2">Nucleolus</location>
    </subcellularLocation>
</comment>
<sequence length="2232" mass="253560">MGLTKQYLRYAASAVFGVIGSQKANLTYVTLRGGEKGRYVAVAACEHVFIWDIRKGEKVLILQGQKHEVSFLCPSPDGVHIAVGYEDGAVRIFSLLSGESNVSFNGHKSAVSVINYDALGARLVTGSKDTDVIVWDIINECGLYRLRGHKDVITQALFLKDRNLLVSSSKDSFVKWWDLDTQHCFKTMVGHRSEVWGMVLLNQQNRLLTGSADSELRSWDISYLDEGKAEGEPRVKKGKSLLEEEEEDNEKEEDESPEERILSCKKSGSILREARDRVVSIATDTKARVIACHGNDSVLELFSVLSEEEVQRKMTKKLKKAKKKAAKAQEDTGEQMEPSVERTLKDEIVRLTNIKASAKIRWVDCLSCAGGELKVALLLQNNTVETYSLKTTDKTPTANKTARLTLGGHRTDVRTLAFSSDNLAVLSASGDTVKVWNRSTLQVIRTMACEYALCSMFVPGDRQVILGSKSGKLQIFELASGSLVETLDAHSGAVWSLCLSPDQRGIITGSADKTVKFWDFELIKDQGSGQKRLTLKHTRTLQMEEDVLCVKLSPNHRLLAVSLLDCTVKIFYTDTLKFFLSLYGHKLPVLCLDISHDSTLIATGSADRNVKIWGLDFGDCHRSLFAHDDSVMFLQFVPKTHLFFTAGKDKKIKQWDADKYEHIQTLEGHHREVWCLSISPNGDHLVSSSHDKSLRLWERTREPIILEEEREMEREAEFEESMAKGDAPVVPGETEGEAAPAGKKTIETVKAAERIMEALELYREETRKKEEHEFFCEKAGKQLPPPKPNPILAAYGNITPSRYVLDVIKKVRSSELEVSLLVLPFHYVPELLKLFNSYVQQGLEVELVCRCLFFLLKIHFGQISSNQMLLSIIDDLRTNTLSKVCEIRDVLGFNGAALQFLQREIETKEDVMFFADATGRLEQKKKRRRSHNALTECSSLGEDPLYIAYADMMAKSCDEGEEEEEGKEKTFEEKEMEKQKMLYQQARLHDRGAAEMALQMISASRGRLGATVTFTLKLGISVLNGGNILVQQKMLDYLKEKRDVGFFKSLSGLMMSCSVLDLNAFERQNKAEGLGMVTEEGSINVSERGSKVLQNDEFTKDLFRFLQLLCEGHNNDFQNFLRTQTGNTTTVNIIISTVDYLLRLQESISDFYWYYSGKDVIDEAGQRNFSKALAVAKQVFNSLTEYIQGPCIGNQQSLAHSRLWDAVVGFLHVFANMQMKLSQDSSQIELLKELLDLQKDMIVMMLSLLEGNVVNGTIGKQMVDTLVESSSNVEMILKFFDMFLKLKDLTTSDSFKEYDSESKGVISKKDFQKSMENQKQYSQSEIEFLLCCAEADESDLFSYKQFVERFHEPAKDIGFNVAVLLMNLSEHMPHDARLSTFLDLAESVLSYFEPFLGRIEIMGGAKRIERVYFEISESSRTQWEKPQVKESKRQFIFDVVNEGGESEKMELFVNFCEDTIFEMQLASQISEPDPVEHLDEDEDESQSVVENQEEEEEESMMMESSSAFTIACISMRKSLCNFRQMLTLKSMRRQFRRFRKMSVREMVQGFFSFFWMIITGLFHFIYSLVWGFFHILWTTLFGGGLVEGAKNMKVTDILGNMPDPTQFGIHGDVLETEKMEANEALALEEMGQMAQGDAAEADLMAELLNIQPKREGKHGTEPGLGDVSEVVVGDAPSIASAVKQKKAQIAAKKRAANGEYKSDSEKGDSEDGEKRDPDKAKDEAPPELLVEEKKAPKKRLGLRKEPPEAFMASFLAGLEIYQTKMLNYLARNFYNLRFLALFVAFAINFILLFYKVTGDYSEEEDPWSRRGRPGEEEEDEGALEYFVLQESTGYMAPTLCCLAVLHTIISFLCVVGYYYLKVPLVVFKREKEIARKLEFAGLYITEQPSDDDIKGQWDRLVINTPSFPNNYWDKFVKRKVIKKYGDLYGAERIAELLGLDKSALDFNPTEETVAKEASLVSWLSSIDTKYHIWKMGVVFTDNSFLYLVWYTTMSILGHYNNFFFAAHLLDIAMGFKTLRTILSSVTHNGKQLVLTVGLLAVVVYLYTVVAFNFFRKFYNKSVDEDEPDMKCDDMMTCYLFHMYVGVRAGGGIGDEIEDPAGDPYELYRILFDITFFFFVIVILLAIIQGLIIDAFGELRDQQEQVKEDMETKCFICGIGNDYFDTTPHGFETHTLQEHNLANYLFFLMYLINKDETEHTGQESYVWKMYQERCWDFFPAGDCFRKQYEDQLG</sequence>
<keyword evidence="7" id="KW-0677">Repeat</keyword>
<feature type="domain" description="Ion transport" evidence="19">
    <location>
        <begin position="1994"/>
        <end position="2142"/>
    </location>
</feature>
<dbReference type="InterPro" id="IPR020472">
    <property type="entry name" value="WD40_PAC1"/>
</dbReference>
<dbReference type="FunFam" id="2.130.10.10:FF:000307">
    <property type="entry name" value="WD repeat domain 3"/>
    <property type="match status" value="1"/>
</dbReference>
<dbReference type="SUPFAM" id="SSF47473">
    <property type="entry name" value="EF-hand"/>
    <property type="match status" value="1"/>
</dbReference>
<evidence type="ECO:0000256" key="17">
    <source>
        <dbReference type="SAM" id="MobiDB-lite"/>
    </source>
</evidence>
<keyword evidence="11" id="KW-0539">Nucleus</keyword>
<accession>A0A1A7X077</accession>
<dbReference type="GO" id="GO:0014808">
    <property type="term" value="P:release of sequestered calcium ion into cytosol by sarcoplasmic reticulum"/>
    <property type="evidence" value="ECO:0007669"/>
    <property type="project" value="TreeGrafter"/>
</dbReference>
<feature type="region of interest" description="Disordered" evidence="17">
    <location>
        <begin position="1474"/>
        <end position="1500"/>
    </location>
</feature>
<dbReference type="GO" id="GO:0030018">
    <property type="term" value="C:Z disc"/>
    <property type="evidence" value="ECO:0007669"/>
    <property type="project" value="TreeGrafter"/>
</dbReference>
<feature type="transmembrane region" description="Helical" evidence="18">
    <location>
        <begin position="2033"/>
        <end position="2054"/>
    </location>
</feature>
<feature type="transmembrane region" description="Helical" evidence="18">
    <location>
        <begin position="1547"/>
        <end position="1566"/>
    </location>
</feature>
<dbReference type="EMBL" id="HADW01010152">
    <property type="protein sequence ID" value="SBP11552.1"/>
    <property type="molecule type" value="Transcribed_RNA"/>
</dbReference>
<feature type="transmembrane region" description="Helical" evidence="18">
    <location>
        <begin position="1834"/>
        <end position="1860"/>
    </location>
</feature>
<keyword evidence="9 18" id="KW-1133">Transmembrane helix</keyword>
<evidence type="ECO:0000259" key="20">
    <source>
        <dbReference type="Pfam" id="PF04003"/>
    </source>
</evidence>
<dbReference type="GO" id="GO:0033017">
    <property type="term" value="C:sarcoplasmic reticulum membrane"/>
    <property type="evidence" value="ECO:0007669"/>
    <property type="project" value="TreeGrafter"/>
</dbReference>
<dbReference type="InterPro" id="IPR019775">
    <property type="entry name" value="WD40_repeat_CS"/>
</dbReference>
<dbReference type="Pfam" id="PF06459">
    <property type="entry name" value="RR_TM4-6"/>
    <property type="match status" value="1"/>
</dbReference>
<feature type="repeat" description="WD" evidence="16">
    <location>
        <begin position="104"/>
        <end position="137"/>
    </location>
</feature>
<dbReference type="Gene3D" id="2.130.10.10">
    <property type="entry name" value="YVTN repeat-like/Quinoprotein amine dehydrogenase"/>
    <property type="match status" value="4"/>
</dbReference>
<dbReference type="PRINTS" id="PR00320">
    <property type="entry name" value="GPROTEINBRPT"/>
</dbReference>
<feature type="transmembrane region" description="Helical" evidence="18">
    <location>
        <begin position="1774"/>
        <end position="1794"/>
    </location>
</feature>
<evidence type="ECO:0000256" key="4">
    <source>
        <dbReference type="ARBA" id="ARBA00022553"/>
    </source>
</evidence>
<evidence type="ECO:0000256" key="11">
    <source>
        <dbReference type="ARBA" id="ARBA00023242"/>
    </source>
</evidence>
<evidence type="ECO:0000259" key="21">
    <source>
        <dbReference type="Pfam" id="PF06459"/>
    </source>
</evidence>
<keyword evidence="5 16" id="KW-0853">WD repeat</keyword>
<dbReference type="PANTHER" id="PTHR46399:SF9">
    <property type="entry name" value="RYANODINE RECEPTOR 3"/>
    <property type="match status" value="1"/>
</dbReference>
<comment type="function">
    <text evidence="12">Part of the small subunit (SSU) processome, first precursor of the small eukaryotic ribosomal subunit. During the assembly of the SSU processome in the nucleolus, many ribosome biogenesis factors, an RNA chaperone and ribosomal proteins associate with the nascent pre-rRNA and work in concert to generate RNA folding, modifications, rearrangements and cleavage as well as targeted degradation of pre-ribosomal RNA by the RNA exosome.</text>
</comment>
<evidence type="ECO:0000256" key="2">
    <source>
        <dbReference type="ARBA" id="ARBA00004604"/>
    </source>
</evidence>
<dbReference type="InterPro" id="IPR009460">
    <property type="entry name" value="Ryanrecept_TM4-6"/>
</dbReference>
<dbReference type="GO" id="GO:0034704">
    <property type="term" value="C:calcium channel complex"/>
    <property type="evidence" value="ECO:0007669"/>
    <property type="project" value="TreeGrafter"/>
</dbReference>
<evidence type="ECO:0000256" key="18">
    <source>
        <dbReference type="SAM" id="Phobius"/>
    </source>
</evidence>
<dbReference type="PROSITE" id="PS50082">
    <property type="entry name" value="WD_REPEATS_2"/>
    <property type="match status" value="8"/>
</dbReference>
<dbReference type="Pfam" id="PF25172">
    <property type="entry name" value="Beta-prop_WDR3_2nd"/>
    <property type="match status" value="1"/>
</dbReference>
<evidence type="ECO:0000256" key="7">
    <source>
        <dbReference type="ARBA" id="ARBA00022737"/>
    </source>
</evidence>
<dbReference type="PROSITE" id="PS50294">
    <property type="entry name" value="WD_REPEATS_REGION"/>
    <property type="match status" value="7"/>
</dbReference>
<feature type="repeat" description="WD" evidence="16">
    <location>
        <begin position="487"/>
        <end position="521"/>
    </location>
</feature>
<dbReference type="SUPFAM" id="SSF50978">
    <property type="entry name" value="WD40 repeat-like"/>
    <property type="match status" value="1"/>
</dbReference>
<dbReference type="GO" id="GO:0005219">
    <property type="term" value="F:ryanodine-sensitive calcium-release channel activity"/>
    <property type="evidence" value="ECO:0007669"/>
    <property type="project" value="InterPro"/>
</dbReference>
<dbReference type="Gene3D" id="1.10.287.70">
    <property type="match status" value="1"/>
</dbReference>
<dbReference type="FunFam" id="1.10.287.70:FF:000017">
    <property type="entry name" value="ryanodine receptor isoform X2"/>
    <property type="match status" value="1"/>
</dbReference>
<feature type="region of interest" description="Disordered" evidence="17">
    <location>
        <begin position="718"/>
        <end position="743"/>
    </location>
</feature>
<organism evidence="23">
    <name type="scientific">Iconisemion striatum</name>
    <dbReference type="NCBI Taxonomy" id="60296"/>
    <lineage>
        <taxon>Eukaryota</taxon>
        <taxon>Metazoa</taxon>
        <taxon>Chordata</taxon>
        <taxon>Craniata</taxon>
        <taxon>Vertebrata</taxon>
        <taxon>Euteleostomi</taxon>
        <taxon>Actinopterygii</taxon>
        <taxon>Neopterygii</taxon>
        <taxon>Teleostei</taxon>
        <taxon>Neoteleostei</taxon>
        <taxon>Acanthomorphata</taxon>
        <taxon>Ovalentaria</taxon>
        <taxon>Atherinomorphae</taxon>
        <taxon>Cyprinodontiformes</taxon>
        <taxon>Nothobranchiidae</taxon>
        <taxon>Iconisemion</taxon>
    </lineage>
</organism>
<reference evidence="23" key="2">
    <citation type="submission" date="2016-06" db="EMBL/GenBank/DDBJ databases">
        <title>The genome of a short-lived fish provides insights into sex chromosome evolution and the genetic control of aging.</title>
        <authorList>
            <person name="Reichwald K."/>
            <person name="Felder M."/>
            <person name="Petzold A."/>
            <person name="Koch P."/>
            <person name="Groth M."/>
            <person name="Platzer M."/>
        </authorList>
    </citation>
    <scope>NUCLEOTIDE SEQUENCE</scope>
    <source>
        <tissue evidence="23">Brain</tissue>
    </source>
</reference>
<gene>
    <name evidence="23" type="primary">RYR3</name>
</gene>
<feature type="region of interest" description="Disordered" evidence="17">
    <location>
        <begin position="1693"/>
        <end position="1741"/>
    </location>
</feature>
<evidence type="ECO:0000256" key="16">
    <source>
        <dbReference type="PROSITE-ProRule" id="PRU00221"/>
    </source>
</evidence>
<comment type="similarity">
    <text evidence="14">Belongs to the WD repeat WDR3/UTP12 family.</text>
</comment>
<dbReference type="SMART" id="SM00320">
    <property type="entry name" value="WD40"/>
    <property type="match status" value="11"/>
</dbReference>
<evidence type="ECO:0000256" key="5">
    <source>
        <dbReference type="ARBA" id="ARBA00022574"/>
    </source>
</evidence>
<feature type="compositionally biased region" description="Basic and acidic residues" evidence="17">
    <location>
        <begin position="1700"/>
        <end position="1734"/>
    </location>
</feature>
<feature type="repeat" description="WD" evidence="16">
    <location>
        <begin position="624"/>
        <end position="665"/>
    </location>
</feature>
<protein>
    <recommendedName>
        <fullName evidence="15">WD repeat-containing protein 3</fullName>
    </recommendedName>
</protein>
<evidence type="ECO:0000256" key="14">
    <source>
        <dbReference type="ARBA" id="ARBA00038229"/>
    </source>
</evidence>
<dbReference type="InterPro" id="IPR036322">
    <property type="entry name" value="WD40_repeat_dom_sf"/>
</dbReference>
<dbReference type="GO" id="GO:0042383">
    <property type="term" value="C:sarcolemma"/>
    <property type="evidence" value="ECO:0007669"/>
    <property type="project" value="TreeGrafter"/>
</dbReference>
<dbReference type="FunFam" id="2.130.10.10:FF:000172">
    <property type="entry name" value="WD repeat domain 3"/>
    <property type="match status" value="1"/>
</dbReference>
<dbReference type="CDD" id="cd00200">
    <property type="entry name" value="WD40"/>
    <property type="match status" value="2"/>
</dbReference>
<feature type="region of interest" description="Disordered" evidence="17">
    <location>
        <begin position="234"/>
        <end position="262"/>
    </location>
</feature>
<feature type="repeat" description="WD" evidence="16">
    <location>
        <begin position="188"/>
        <end position="222"/>
    </location>
</feature>
<comment type="subunit">
    <text evidence="13">Part of the small subunit (SSU) processome, composed of more than 70 proteins and the RNA chaperone small nucleolar RNA (snoRNA) U3.</text>
</comment>